<feature type="domain" description="Ral GTPase-activating protein subunit alpha/beta N-terminal" evidence="5">
    <location>
        <begin position="539"/>
        <end position="673"/>
    </location>
</feature>
<evidence type="ECO:0000256" key="1">
    <source>
        <dbReference type="ARBA" id="ARBA00007677"/>
    </source>
</evidence>
<keyword evidence="4" id="KW-1133">Transmembrane helix</keyword>
<dbReference type="PANTHER" id="PTHR31121">
    <property type="entry name" value="ALPHA-1,2 MANNOSYLTRANSFERASE KTR1"/>
    <property type="match status" value="1"/>
</dbReference>
<evidence type="ECO:0000259" key="5">
    <source>
        <dbReference type="Pfam" id="PF20412"/>
    </source>
</evidence>
<dbReference type="InterPro" id="IPR002685">
    <property type="entry name" value="Glyco_trans_15"/>
</dbReference>
<keyword evidence="2" id="KW-0808">Transferase</keyword>
<evidence type="ECO:0000256" key="2">
    <source>
        <dbReference type="ARBA" id="ARBA00022679"/>
    </source>
</evidence>
<dbReference type="PANTHER" id="PTHR31121:SF6">
    <property type="entry name" value="ALPHA-1,2 MANNOSYLTRANSFERASE KTR1"/>
    <property type="match status" value="1"/>
</dbReference>
<proteinExistence type="inferred from homology"/>
<keyword evidence="4" id="KW-0472">Membrane</keyword>
<evidence type="ECO:0000256" key="4">
    <source>
        <dbReference type="SAM" id="Phobius"/>
    </source>
</evidence>
<dbReference type="InterPro" id="IPR029044">
    <property type="entry name" value="Nucleotide-diphossugar_trans"/>
</dbReference>
<keyword evidence="4" id="KW-0812">Transmembrane</keyword>
<keyword evidence="7" id="KW-1185">Reference proteome</keyword>
<protein>
    <recommendedName>
        <fullName evidence="5">Ral GTPase-activating protein subunit alpha/beta N-terminal domain-containing protein</fullName>
    </recommendedName>
</protein>
<dbReference type="FunFam" id="3.90.550.10:FF:000051">
    <property type="entry name" value="Alpha-1,2-mannosyltransferase (Ktr4)"/>
    <property type="match status" value="1"/>
</dbReference>
<dbReference type="GO" id="GO:0005794">
    <property type="term" value="C:Golgi apparatus"/>
    <property type="evidence" value="ECO:0007669"/>
    <property type="project" value="TreeGrafter"/>
</dbReference>
<feature type="region of interest" description="Disordered" evidence="3">
    <location>
        <begin position="1534"/>
        <end position="1561"/>
    </location>
</feature>
<dbReference type="InterPro" id="IPR046859">
    <property type="entry name" value="RGPA/RALGAPB_N"/>
</dbReference>
<dbReference type="Proteomes" id="UP000245591">
    <property type="component" value="Unassembled WGS sequence"/>
</dbReference>
<organism evidence="6 7">
    <name type="scientific">Smittium angustum</name>
    <dbReference type="NCBI Taxonomy" id="133377"/>
    <lineage>
        <taxon>Eukaryota</taxon>
        <taxon>Fungi</taxon>
        <taxon>Fungi incertae sedis</taxon>
        <taxon>Zoopagomycota</taxon>
        <taxon>Kickxellomycotina</taxon>
        <taxon>Harpellomycetes</taxon>
        <taxon>Harpellales</taxon>
        <taxon>Legeriomycetaceae</taxon>
        <taxon>Smittium</taxon>
    </lineage>
</organism>
<dbReference type="Pfam" id="PF20412">
    <property type="entry name" value="RALGAPB_N"/>
    <property type="match status" value="1"/>
</dbReference>
<evidence type="ECO:0000313" key="6">
    <source>
        <dbReference type="EMBL" id="PWA02855.1"/>
    </source>
</evidence>
<dbReference type="GO" id="GO:0006487">
    <property type="term" value="P:protein N-linked glycosylation"/>
    <property type="evidence" value="ECO:0007669"/>
    <property type="project" value="TreeGrafter"/>
</dbReference>
<gene>
    <name evidence="6" type="ORF">BB558_000984</name>
</gene>
<reference evidence="6 7" key="1">
    <citation type="journal article" date="2018" name="MBio">
        <title>Comparative Genomics Reveals the Core Gene Toolbox for the Fungus-Insect Symbiosis.</title>
        <authorList>
            <person name="Wang Y."/>
            <person name="Stata M."/>
            <person name="Wang W."/>
            <person name="Stajich J.E."/>
            <person name="White M.M."/>
            <person name="Moncalvo J.M."/>
        </authorList>
    </citation>
    <scope>NUCLEOTIDE SEQUENCE [LARGE SCALE GENOMIC DNA]</scope>
    <source>
        <strain evidence="6 7">AUS-126-30</strain>
    </source>
</reference>
<dbReference type="GO" id="GO:0000032">
    <property type="term" value="P:cell wall mannoprotein biosynthetic process"/>
    <property type="evidence" value="ECO:0007669"/>
    <property type="project" value="TreeGrafter"/>
</dbReference>
<feature type="transmembrane region" description="Helical" evidence="4">
    <location>
        <begin position="7"/>
        <end position="24"/>
    </location>
</feature>
<dbReference type="GO" id="GO:0016020">
    <property type="term" value="C:membrane"/>
    <property type="evidence" value="ECO:0007669"/>
    <property type="project" value="InterPro"/>
</dbReference>
<name>A0A2U1JCV1_SMIAN</name>
<comment type="similarity">
    <text evidence="1">Belongs to the glycosyltransferase 15 family.</text>
</comment>
<sequence>MKTSNKYSPVSLLCFIYLSCWWVYKGFITDSIFDPKASSSSDLQNLLQENWSWLKTAPFLKRFDPYSPEGTKPVRAAFVILVRNEELYKMKASVQGIEDRFNKKHNYPYVFLNDVPFTEEFEIGIRALTKAKVVFGQIPKEHWSYPEWIDQEFAKERRAQMAEEGVFYGSSESYRHMCRFNSGFFFQHPLLRDYDYYWRIEPEVKYSCDIDYDPFLYMKQNNIDYGFTIALYEYFNTIPTLWQNVKQFAIENPHLIPDRNSLSWLTNDKGASYNGCHFWSNFEIGNLNFLRSERYLAFFNHLDRAGGFFYERWGDAPVHSIGAAMLLPPERIHWFSDIGYKHNPWENCPQDPERLLKCSCDPLDNVNYLSGVPPSNLKQMLDGLFPLLKVENGTSHFTSKEQFEWGRALLIQGLLLPIEYVETMYQTVDVYQTWLLSPDSRPQYLKEKEVEQFLKSIILELLLLFSPRPYSTTGTISTDTVEPIKQETPVVEEAAVKSKRGLLNLKQFNILHHNSPKNTQTQQIIEETSNKITYTPKEKYIELLKQILQIFTVLTRIPNSSAWKKTIIQTVVKCMTGVADYCLKQGNEDEEMLEIEREFRSSDPMWSQVGSSVSELLMRNFFEVWFRTETVDDMMWNTLIYRVKYWTHRPQVVEDWATAVVAFTRRSARILYDEDPRIGTRMLIVELGLNRFIQLDLSNDYIIFTWPRLLNLIQDTYNLSGDSFRAAINGMSTIVRELLDLDQIPTNYKLDIKYQTYIQGPSTNMILDMVGDHFFNAILKASSDSYIHNQGRALASAILCNIFSRPLKIGESIQENYLNLFYVSLKEAFSDSACLQSILTHGQNLLVGGLPGIRSFAWSFAYSVLQVIPQLAPMLTIAVNPDKLRNGALHIMSSLLSMTHKLQTVELIQENGSDDESSTSIKDNISKKSRSIKSISSKKSIQNSEFDHTKNKSIEINSIDTSNKDSSVIPVKCQANGNSDESKEDIQSFYTDQIFGSLNLDFSNNNADDISNVQDFSIFNDNFSQTSFFVPKNMQDVYSSLLPQLLLSVSSETNDDNMSIIVNTLVVASMQNNQPDSDFHVHTVELLLSELSQVSHPRERELQLIRGLRLMCIILKNQAHKYLATQVISDLYSVFLNTLNRTIEDVYLQVLGEILECIRWWLIQNVWLINDPKSAEKISEIWRLSTGLNAFIIKKDSAPIPKESDNEEIDEIDDIASTIGRNSKINNESFPDQQKIQNNISSFASNTISNLGFGMNKYIESSTKNDPIPETAELPGSKKINTFFASTKAKLAKKLVDDVFKANDMDDKSSNIGIASQSISNKNIDQLAYESASIQEPKVKSLISNIKNVLNGSYEGKYDNDQILSSPYTSNKTIVSTHGIVNEYTGFLHRLFSGYSQQESFINPGERNNYVDKMVDQNILNDNIMIQKNQGTNKSIKNFYYFERSSTILTICCKDELSFIVDIHSPYTSHSYSISAPSINDEYEHLSSFYDAAFVSSLEKSVLFSPISFKDIGSFNRVSSENMDEASFSQTNFSSTSPVIKNNSRESTTHITSKPKNLNGVPDDNNLAENQQSVLPYSNLDSEGGVSLLPKNSRIMENNLASIGNLGLSLATRLNKRDSMLATNGNLPYIDISNSGQRTTINPELDKLIKNNGETFVNEIESLEKSILLQGSSKENIYTNHQNLIKQITFEPIGKHLEKMKKFNMGIHRLPLFLGNQVVYGLDADFEIEQRIQDITSFSTVLEIKAGIIYLPFEKEFESDDSEYSRICMDLVSFCSKSPETKLRVGEQEFSLPRSMGYDLSYISGESASQQSANQYVLYLGTRKSNSMETMHLSLRLRNEGKTGVASIDKHFEYLNEQNNITQKQNQGSSKSVNDLKPANLITKSTISGSSSLRVFYLVTPLSDTNNLLVQVKKIVYGASQTDSEHLISKFGPVYNDSIIHMDYLAVLLSLTVVETQKAINKILDVDSSIFSARKSQIRKIADSCNSYRAFLI</sequence>
<dbReference type="GO" id="GO:0000026">
    <property type="term" value="F:alpha-1,2-mannosyltransferase activity"/>
    <property type="evidence" value="ECO:0007669"/>
    <property type="project" value="TreeGrafter"/>
</dbReference>
<accession>A0A2U1JCV1</accession>
<evidence type="ECO:0000256" key="3">
    <source>
        <dbReference type="SAM" id="MobiDB-lite"/>
    </source>
</evidence>
<dbReference type="SUPFAM" id="SSF53448">
    <property type="entry name" value="Nucleotide-diphospho-sugar transferases"/>
    <property type="match status" value="1"/>
</dbReference>
<dbReference type="EMBL" id="MBFU01000049">
    <property type="protein sequence ID" value="PWA02855.1"/>
    <property type="molecule type" value="Genomic_DNA"/>
</dbReference>
<dbReference type="Pfam" id="PF01793">
    <property type="entry name" value="Glyco_transf_15"/>
    <property type="match status" value="1"/>
</dbReference>
<comment type="caution">
    <text evidence="6">The sequence shown here is derived from an EMBL/GenBank/DDBJ whole genome shotgun (WGS) entry which is preliminary data.</text>
</comment>
<evidence type="ECO:0000313" key="7">
    <source>
        <dbReference type="Proteomes" id="UP000245591"/>
    </source>
</evidence>
<dbReference type="Gene3D" id="3.90.550.10">
    <property type="entry name" value="Spore Coat Polysaccharide Biosynthesis Protein SpsA, Chain A"/>
    <property type="match status" value="1"/>
</dbReference>